<comment type="similarity">
    <text evidence="2">Belongs to the bacterial solute-binding protein SsuA/TauA family.</text>
</comment>
<dbReference type="SUPFAM" id="SSF53850">
    <property type="entry name" value="Periplasmic binding protein-like II"/>
    <property type="match status" value="1"/>
</dbReference>
<feature type="domain" description="Solute-binding protein family 3/N-terminal" evidence="5">
    <location>
        <begin position="26"/>
        <end position="243"/>
    </location>
</feature>
<proteinExistence type="inferred from homology"/>
<name>A0A177SMX2_PSEPU</name>
<protein>
    <submittedName>
        <fullName evidence="6">Taurine ABC transporter substrate-binding protein</fullName>
    </submittedName>
</protein>
<organism evidence="6 7">
    <name type="scientific">Pseudomonas putida</name>
    <name type="common">Arthrobacter siderocapsulatus</name>
    <dbReference type="NCBI Taxonomy" id="303"/>
    <lineage>
        <taxon>Bacteria</taxon>
        <taxon>Pseudomonadati</taxon>
        <taxon>Pseudomonadota</taxon>
        <taxon>Gammaproteobacteria</taxon>
        <taxon>Pseudomonadales</taxon>
        <taxon>Pseudomonadaceae</taxon>
        <taxon>Pseudomonas</taxon>
    </lineage>
</organism>
<evidence type="ECO:0000256" key="4">
    <source>
        <dbReference type="SAM" id="SignalP"/>
    </source>
</evidence>
<dbReference type="InterPro" id="IPR001638">
    <property type="entry name" value="Solute-binding_3/MltF_N"/>
</dbReference>
<dbReference type="RefSeq" id="WP_009400148.1">
    <property type="nucleotide sequence ID" value="NZ_LUCV01000020.1"/>
</dbReference>
<dbReference type="AlphaFoldDB" id="A0A177SMX2"/>
<dbReference type="GO" id="GO:0042597">
    <property type="term" value="C:periplasmic space"/>
    <property type="evidence" value="ECO:0007669"/>
    <property type="project" value="UniProtKB-SubCell"/>
</dbReference>
<dbReference type="Pfam" id="PF04069">
    <property type="entry name" value="OpuAC"/>
    <property type="match status" value="1"/>
</dbReference>
<keyword evidence="3 4" id="KW-0732">Signal</keyword>
<feature type="signal peptide" evidence="4">
    <location>
        <begin position="1"/>
        <end position="24"/>
    </location>
</feature>
<evidence type="ECO:0000259" key="5">
    <source>
        <dbReference type="SMART" id="SM00062"/>
    </source>
</evidence>
<dbReference type="SMART" id="SM00062">
    <property type="entry name" value="PBPb"/>
    <property type="match status" value="1"/>
</dbReference>
<accession>A0A177SMX2</accession>
<dbReference type="GO" id="GO:0042918">
    <property type="term" value="P:alkanesulfonate transmembrane transport"/>
    <property type="evidence" value="ECO:0007669"/>
    <property type="project" value="TreeGrafter"/>
</dbReference>
<reference evidence="6 7" key="1">
    <citation type="submission" date="2016-03" db="EMBL/GenBank/DDBJ databases">
        <title>Draft Genome Assembly of Pseudomonas putida strain CBF10-2.</title>
        <authorList>
            <person name="Iyer R.S."/>
            <person name="Damania A."/>
        </authorList>
    </citation>
    <scope>NUCLEOTIDE SEQUENCE [LARGE SCALE GENOMIC DNA]</scope>
    <source>
        <strain evidence="6 7">CBF10-2</strain>
    </source>
</reference>
<evidence type="ECO:0000256" key="2">
    <source>
        <dbReference type="ARBA" id="ARBA00010742"/>
    </source>
</evidence>
<dbReference type="Gene3D" id="3.40.190.10">
    <property type="entry name" value="Periplasmic binding protein-like II"/>
    <property type="match status" value="2"/>
</dbReference>
<evidence type="ECO:0000313" key="6">
    <source>
        <dbReference type="EMBL" id="OAI92122.1"/>
    </source>
</evidence>
<dbReference type="InterPro" id="IPR007210">
    <property type="entry name" value="ABC_Gly_betaine_transp_sub-bd"/>
</dbReference>
<sequence>MKPSRPLKVFTALALTGLTLVSHAAGLTVGYQTGIDPSKVPQADGAYEQAIGEKIDWRRFNSGPEVVTAIASGDVQIGNLGSSPLAAAASRKLPIVAFIVSAQINAAEALVVRNGSGIDSPKDLVGKTIATPFVSTSHYSLLGALKHWGLDTRQVKVVNLQPAEIAAAWKRGDIDGAFVWSPALGEIRKTGKTLTDAAEVGGWGAPTFEVWVARKDFAEKHPDVVAKFAKVTLQSFADYAANKAQWTADSVPVQKIARLTGSNPADVPELLAGSAFPDAQAQAGLLQGQTPAAIAETAKFLKEQGKVETVLPDYAPFVSAKFVQ</sequence>
<dbReference type="CDD" id="cd13560">
    <property type="entry name" value="PBP2_taurine"/>
    <property type="match status" value="1"/>
</dbReference>
<comment type="caution">
    <text evidence="6">The sequence shown here is derived from an EMBL/GenBank/DDBJ whole genome shotgun (WGS) entry which is preliminary data.</text>
</comment>
<comment type="subcellular location">
    <subcellularLocation>
        <location evidence="1">Periplasm</location>
    </subcellularLocation>
</comment>
<dbReference type="PANTHER" id="PTHR30024:SF47">
    <property type="entry name" value="TAURINE-BINDING PERIPLASMIC PROTEIN"/>
    <property type="match status" value="1"/>
</dbReference>
<dbReference type="GO" id="GO:0043190">
    <property type="term" value="C:ATP-binding cassette (ABC) transporter complex"/>
    <property type="evidence" value="ECO:0007669"/>
    <property type="project" value="InterPro"/>
</dbReference>
<evidence type="ECO:0000313" key="7">
    <source>
        <dbReference type="Proteomes" id="UP000077752"/>
    </source>
</evidence>
<evidence type="ECO:0000256" key="3">
    <source>
        <dbReference type="ARBA" id="ARBA00022729"/>
    </source>
</evidence>
<dbReference type="GO" id="GO:0022857">
    <property type="term" value="F:transmembrane transporter activity"/>
    <property type="evidence" value="ECO:0007669"/>
    <property type="project" value="InterPro"/>
</dbReference>
<dbReference type="InterPro" id="IPR010068">
    <property type="entry name" value="Peri-bd_TauA"/>
</dbReference>
<evidence type="ECO:0000256" key="1">
    <source>
        <dbReference type="ARBA" id="ARBA00004418"/>
    </source>
</evidence>
<gene>
    <name evidence="6" type="primary">tauA</name>
    <name evidence="6" type="ORF">AYO28_19390</name>
</gene>
<dbReference type="PANTHER" id="PTHR30024">
    <property type="entry name" value="ALIPHATIC SULFONATES-BINDING PROTEIN-RELATED"/>
    <property type="match status" value="1"/>
</dbReference>
<dbReference type="NCBIfam" id="TIGR01729">
    <property type="entry name" value="taurine_ABC_bnd"/>
    <property type="match status" value="1"/>
</dbReference>
<feature type="chain" id="PRO_5008073732" evidence="4">
    <location>
        <begin position="25"/>
        <end position="324"/>
    </location>
</feature>
<dbReference type="Proteomes" id="UP000077752">
    <property type="component" value="Unassembled WGS sequence"/>
</dbReference>
<dbReference type="EMBL" id="LUCV01000020">
    <property type="protein sequence ID" value="OAI92122.1"/>
    <property type="molecule type" value="Genomic_DNA"/>
</dbReference>